<gene>
    <name evidence="1" type="ORF">PYX00_011326</name>
</gene>
<organism evidence="1">
    <name type="scientific">Menopon gallinae</name>
    <name type="common">poultry shaft louse</name>
    <dbReference type="NCBI Taxonomy" id="328185"/>
    <lineage>
        <taxon>Eukaryota</taxon>
        <taxon>Metazoa</taxon>
        <taxon>Ecdysozoa</taxon>
        <taxon>Arthropoda</taxon>
        <taxon>Hexapoda</taxon>
        <taxon>Insecta</taxon>
        <taxon>Pterygota</taxon>
        <taxon>Neoptera</taxon>
        <taxon>Paraneoptera</taxon>
        <taxon>Psocodea</taxon>
        <taxon>Troctomorpha</taxon>
        <taxon>Phthiraptera</taxon>
        <taxon>Amblycera</taxon>
        <taxon>Menoponidae</taxon>
        <taxon>Menopon</taxon>
    </lineage>
</organism>
<proteinExistence type="predicted"/>
<dbReference type="AlphaFoldDB" id="A0AAW2H798"/>
<comment type="caution">
    <text evidence="1">The sequence shown here is derived from an EMBL/GenBank/DDBJ whole genome shotgun (WGS) entry which is preliminary data.</text>
</comment>
<protein>
    <submittedName>
        <fullName evidence="1">Uncharacterized protein</fullName>
    </submittedName>
</protein>
<reference evidence="1" key="1">
    <citation type="journal article" date="2024" name="Gigascience">
        <title>Chromosome-level genome of the poultry shaft louse Menopon gallinae provides insight into the host-switching and adaptive evolution of parasitic lice.</title>
        <authorList>
            <person name="Xu Y."/>
            <person name="Ma L."/>
            <person name="Liu S."/>
            <person name="Liang Y."/>
            <person name="Liu Q."/>
            <person name="He Z."/>
            <person name="Tian L."/>
            <person name="Duan Y."/>
            <person name="Cai W."/>
            <person name="Li H."/>
            <person name="Song F."/>
        </authorList>
    </citation>
    <scope>NUCLEOTIDE SEQUENCE</scope>
    <source>
        <strain evidence="1">Cailab_2023a</strain>
    </source>
</reference>
<dbReference type="EMBL" id="JARGDH010000006">
    <property type="protein sequence ID" value="KAL0265613.1"/>
    <property type="molecule type" value="Genomic_DNA"/>
</dbReference>
<sequence length="277" mass="31051">MQHVCIKTAQKAAYMKKTILIEYISSNRLRIYNEASADELSTLEHAAKKVKDGGAHDVIFIAPFYVDKQECREHISKILQLASVQSARIARPSLLCTCTFEKESIFYININIADKDDIYTVDCGSVINEASCKIEVEEIKKAVMADEHNVECYVEVVRDRAVYPDLCCRFEDHVDTVVNKIYNILKANTGGEGLATNIYIDSRSAQLKATFKNKFAMSMCMSEGDSLSKATFLEVPDFVKDISFVWKTVDESAVLVGALKAMKECKAAEDLFLCCET</sequence>
<accession>A0AAW2H798</accession>
<name>A0AAW2H798_9NEOP</name>
<evidence type="ECO:0000313" key="1">
    <source>
        <dbReference type="EMBL" id="KAL0265613.1"/>
    </source>
</evidence>